<dbReference type="PRINTS" id="PR00411">
    <property type="entry name" value="PNDRDTASEI"/>
</dbReference>
<gene>
    <name evidence="3" type="ORF">Q8F55_003232</name>
</gene>
<evidence type="ECO:0000256" key="1">
    <source>
        <dbReference type="SAM" id="Phobius"/>
    </source>
</evidence>
<dbReference type="PRINTS" id="PR00368">
    <property type="entry name" value="FADPNR"/>
</dbReference>
<dbReference type="PANTHER" id="PTHR43735">
    <property type="entry name" value="APOPTOSIS-INDUCING FACTOR 1"/>
    <property type="match status" value="1"/>
</dbReference>
<dbReference type="PANTHER" id="PTHR43735:SF2">
    <property type="entry name" value="FE-REGULATED PROTEIN 8"/>
    <property type="match status" value="1"/>
</dbReference>
<dbReference type="Gene3D" id="3.50.50.60">
    <property type="entry name" value="FAD/NAD(P)-binding domain"/>
    <property type="match status" value="2"/>
</dbReference>
<dbReference type="RefSeq" id="XP_069212165.1">
    <property type="nucleotide sequence ID" value="XM_069351779.1"/>
</dbReference>
<dbReference type="InterPro" id="IPR023753">
    <property type="entry name" value="FAD/NAD-binding_dom"/>
</dbReference>
<evidence type="ECO:0000313" key="4">
    <source>
        <dbReference type="Proteomes" id="UP001565368"/>
    </source>
</evidence>
<dbReference type="GeneID" id="95984275"/>
<dbReference type="Proteomes" id="UP001565368">
    <property type="component" value="Unassembled WGS sequence"/>
</dbReference>
<comment type="caution">
    <text evidence="3">The sequence shown here is derived from an EMBL/GenBank/DDBJ whole genome shotgun (WGS) entry which is preliminary data.</text>
</comment>
<evidence type="ECO:0000259" key="2">
    <source>
        <dbReference type="Pfam" id="PF07992"/>
    </source>
</evidence>
<dbReference type="InterPro" id="IPR036188">
    <property type="entry name" value="FAD/NAD-bd_sf"/>
</dbReference>
<name>A0ABR3QBY8_9TREE</name>
<dbReference type="SUPFAM" id="SSF51905">
    <property type="entry name" value="FAD/NAD(P)-binding domain"/>
    <property type="match status" value="2"/>
</dbReference>
<reference evidence="3 4" key="1">
    <citation type="submission" date="2023-08" db="EMBL/GenBank/DDBJ databases">
        <title>Annotated Genome Sequence of Vanrija albida AlHP1.</title>
        <authorList>
            <person name="Herzog R."/>
        </authorList>
    </citation>
    <scope>NUCLEOTIDE SEQUENCE [LARGE SCALE GENOMIC DNA]</scope>
    <source>
        <strain evidence="3 4">AlHP1</strain>
    </source>
</reference>
<accession>A0ABR3QBY8</accession>
<organism evidence="3 4">
    <name type="scientific">Vanrija albida</name>
    <dbReference type="NCBI Taxonomy" id="181172"/>
    <lineage>
        <taxon>Eukaryota</taxon>
        <taxon>Fungi</taxon>
        <taxon>Dikarya</taxon>
        <taxon>Basidiomycota</taxon>
        <taxon>Agaricomycotina</taxon>
        <taxon>Tremellomycetes</taxon>
        <taxon>Trichosporonales</taxon>
        <taxon>Trichosporonaceae</taxon>
        <taxon>Vanrija</taxon>
    </lineage>
</organism>
<feature type="domain" description="FAD/NAD(P)-binding" evidence="2">
    <location>
        <begin position="11"/>
        <end position="338"/>
    </location>
</feature>
<keyword evidence="1" id="KW-0472">Membrane</keyword>
<keyword evidence="1" id="KW-1133">Transmembrane helix</keyword>
<protein>
    <recommendedName>
        <fullName evidence="2">FAD/NAD(P)-binding domain-containing protein</fullName>
    </recommendedName>
</protein>
<sequence length="425" mass="44642">MTLQATPPPKTVVVLGVAYGGIGALATLAKLLPAGWRVLGIERSTHAHHVYVFPRFSVLPEHAPRGLVPLVNAVYGGRVTPGPDIKPGKGAADASPGTEHELVRGVVTALTPTSVTFALPIDGEFPADLSGAEKRTVEFEYAVYALGGVLSAPSDAWGGGPGRDVVPGRGSKPGAVGFIRAIHDKIAAARRVLVVGGGALGIQFASDIKAANPEKEVTLLHSRARLLPLYHEELHAAVVKRLAELGVRTVLGERVLQWPERPLDVDGSDKTVTTDKGTTLTADLVLVCTGSKPNTALFEGVDAGAILPNGLIHVEPTLQVAGRRHWFAIGDSADSEGIFAGHESYAQGSCAARNVLRLIETREGREATPLEEYKAGPARIKVSLGINEYVVGTADGATSHDDGPADIHAKLMWSLFGVEDKGDDE</sequence>
<feature type="transmembrane region" description="Helical" evidence="1">
    <location>
        <begin position="12"/>
        <end position="33"/>
    </location>
</feature>
<keyword evidence="4" id="KW-1185">Reference proteome</keyword>
<evidence type="ECO:0000313" key="3">
    <source>
        <dbReference type="EMBL" id="KAL1412221.1"/>
    </source>
</evidence>
<proteinExistence type="predicted"/>
<dbReference type="Pfam" id="PF07992">
    <property type="entry name" value="Pyr_redox_2"/>
    <property type="match status" value="1"/>
</dbReference>
<keyword evidence="1" id="KW-0812">Transmembrane</keyword>
<dbReference type="EMBL" id="JBBXJM010000002">
    <property type="protein sequence ID" value="KAL1412221.1"/>
    <property type="molecule type" value="Genomic_DNA"/>
</dbReference>